<dbReference type="Pfam" id="PF02597">
    <property type="entry name" value="ThiS"/>
    <property type="match status" value="1"/>
</dbReference>
<dbReference type="EMBL" id="JACHHX010000019">
    <property type="protein sequence ID" value="MBB5016441.1"/>
    <property type="molecule type" value="Genomic_DNA"/>
</dbReference>
<dbReference type="InterPro" id="IPR052045">
    <property type="entry name" value="Sulfur_Carrier/Prot_Modifier"/>
</dbReference>
<dbReference type="PANTHER" id="PTHR38031">
    <property type="entry name" value="SULFUR CARRIER PROTEIN SLR0821-RELATED"/>
    <property type="match status" value="1"/>
</dbReference>
<organism evidence="1 2">
    <name type="scientific">Rehaibacterium terrae</name>
    <dbReference type="NCBI Taxonomy" id="1341696"/>
    <lineage>
        <taxon>Bacteria</taxon>
        <taxon>Pseudomonadati</taxon>
        <taxon>Pseudomonadota</taxon>
        <taxon>Gammaproteobacteria</taxon>
        <taxon>Lysobacterales</taxon>
        <taxon>Lysobacteraceae</taxon>
        <taxon>Rehaibacterium</taxon>
    </lineage>
</organism>
<dbReference type="InterPro" id="IPR016155">
    <property type="entry name" value="Mopterin_synth/thiamin_S_b"/>
</dbReference>
<evidence type="ECO:0000313" key="1">
    <source>
        <dbReference type="EMBL" id="MBB5016441.1"/>
    </source>
</evidence>
<gene>
    <name evidence="1" type="ORF">HNQ58_002356</name>
</gene>
<dbReference type="RefSeq" id="WP_183949104.1">
    <property type="nucleotide sequence ID" value="NZ_JACHHX010000019.1"/>
</dbReference>
<dbReference type="Gene3D" id="3.10.20.30">
    <property type="match status" value="1"/>
</dbReference>
<proteinExistence type="predicted"/>
<dbReference type="InterPro" id="IPR012675">
    <property type="entry name" value="Beta-grasp_dom_sf"/>
</dbReference>
<comment type="caution">
    <text evidence="1">The sequence shown here is derived from an EMBL/GenBank/DDBJ whole genome shotgun (WGS) entry which is preliminary data.</text>
</comment>
<dbReference type="SUPFAM" id="SSF54285">
    <property type="entry name" value="MoaD/ThiS"/>
    <property type="match status" value="1"/>
</dbReference>
<dbReference type="InterPro" id="IPR003749">
    <property type="entry name" value="ThiS/MoaD-like"/>
</dbReference>
<accession>A0A7W8DFJ3</accession>
<dbReference type="AlphaFoldDB" id="A0A7W8DFJ3"/>
<keyword evidence="2" id="KW-1185">Reference proteome</keyword>
<evidence type="ECO:0000313" key="2">
    <source>
        <dbReference type="Proteomes" id="UP000519004"/>
    </source>
</evidence>
<dbReference type="Proteomes" id="UP000519004">
    <property type="component" value="Unassembled WGS sequence"/>
</dbReference>
<dbReference type="PANTHER" id="PTHR38031:SF1">
    <property type="entry name" value="SULFUR CARRIER PROTEIN CYSO"/>
    <property type="match status" value="1"/>
</dbReference>
<name>A0A7W8DFJ3_9GAMM</name>
<sequence length="97" mass="10649">MPKVVLASALSRWLREADARATRELAFEIEAATVGEALERVFAAHPKLRGYVLDDQGVVRRHVAVFVDGHAIRDKARLAQPLHAQSEIHVMQALSGG</sequence>
<protein>
    <submittedName>
        <fullName evidence="1">Sulfur carrier protein ThiS</fullName>
    </submittedName>
</protein>
<reference evidence="1 2" key="1">
    <citation type="submission" date="2020-08" db="EMBL/GenBank/DDBJ databases">
        <title>Genomic Encyclopedia of Type Strains, Phase IV (KMG-IV): sequencing the most valuable type-strain genomes for metagenomic binning, comparative biology and taxonomic classification.</title>
        <authorList>
            <person name="Goeker M."/>
        </authorList>
    </citation>
    <scope>NUCLEOTIDE SEQUENCE [LARGE SCALE GENOMIC DNA]</scope>
    <source>
        <strain evidence="1 2">DSM 25897</strain>
    </source>
</reference>